<dbReference type="InterPro" id="IPR006809">
    <property type="entry name" value="TAFII28_dom"/>
</dbReference>
<dbReference type="SUPFAM" id="SSF47113">
    <property type="entry name" value="Histone-fold"/>
    <property type="match status" value="1"/>
</dbReference>
<name>A0A4C2E780_9SACH</name>
<feature type="domain" description="TAFII28-like protein" evidence="6">
    <location>
        <begin position="143"/>
        <end position="213"/>
    </location>
</feature>
<sequence length="355" mass="41361">MSEPQGPLDVIPRVNYPPHLTFSNYLSTTQMIEQVLSEDQEYVSWKIKNMRTGGTMKDYLQPFLTRQEEAKERSRFSIGNYQDRTKSVKSNRSWENSTPGITKKSKMINQVPSNLRFPGEIYEENLRSIPRPRELDQDEQFKLLVTNLDEEQTNRFEVFHRTALSKTQVKKIAGMVINQSVTENMRVFLQAVGKIYAGEIIGSALVVREKWFVSRSVLEFNRRKKIGKRLKKYLKKLTLFVDNNHNKEEYNDSVDETASDSYYDDDEEDMKNAREGNKLIKTDSNGQDIRLALISHYNKLVNAFNSIDVSVEKYAKSPILPEHIREAWRLHQLQADGLPYTQWRTQGEGNGCMFR</sequence>
<accession>A0A4C2E780</accession>
<dbReference type="GO" id="GO:0051123">
    <property type="term" value="P:RNA polymerase II preinitiation complex assembly"/>
    <property type="evidence" value="ECO:0007669"/>
    <property type="project" value="InterPro"/>
</dbReference>
<gene>
    <name evidence="7" type="primary">TAF11</name>
    <name evidence="7" type="ORF">ZYGM_003584</name>
</gene>
<evidence type="ECO:0000256" key="3">
    <source>
        <dbReference type="ARBA" id="ARBA00023015"/>
    </source>
</evidence>
<proteinExistence type="inferred from homology"/>
<keyword evidence="5" id="KW-0539">Nucleus</keyword>
<keyword evidence="7" id="KW-0396">Initiation factor</keyword>
<evidence type="ECO:0000256" key="4">
    <source>
        <dbReference type="ARBA" id="ARBA00023163"/>
    </source>
</evidence>
<keyword evidence="8" id="KW-1185">Reference proteome</keyword>
<dbReference type="OrthoDB" id="28335at2759"/>
<dbReference type="Pfam" id="PF04719">
    <property type="entry name" value="TAFII28"/>
    <property type="match status" value="1"/>
</dbReference>
<dbReference type="GO" id="GO:0016251">
    <property type="term" value="F:RNA polymerase II general transcription initiation factor activity"/>
    <property type="evidence" value="ECO:0007669"/>
    <property type="project" value="TreeGrafter"/>
</dbReference>
<dbReference type="InterPro" id="IPR045127">
    <property type="entry name" value="TAF11-like"/>
</dbReference>
<dbReference type="InterPro" id="IPR009072">
    <property type="entry name" value="Histone-fold"/>
</dbReference>
<comment type="similarity">
    <text evidence="2">Belongs to the TAF11 family.</text>
</comment>
<protein>
    <submittedName>
        <fullName evidence="7">Transcription initiation factor TFIID subunit 11</fullName>
    </submittedName>
</protein>
<keyword evidence="3" id="KW-0805">Transcription regulation</keyword>
<dbReference type="Proteomes" id="UP000301737">
    <property type="component" value="Unassembled WGS sequence"/>
</dbReference>
<keyword evidence="7" id="KW-0648">Protein biosynthesis</keyword>
<dbReference type="PANTHER" id="PTHR13218">
    <property type="entry name" value="TRANSCRIPTION INITIATION FACTOR TFIID SUBUNIT 11-RELATED"/>
    <property type="match status" value="1"/>
</dbReference>
<evidence type="ECO:0000259" key="6">
    <source>
        <dbReference type="Pfam" id="PF04719"/>
    </source>
</evidence>
<dbReference type="GO" id="GO:0003743">
    <property type="term" value="F:translation initiation factor activity"/>
    <property type="evidence" value="ECO:0007669"/>
    <property type="project" value="UniProtKB-KW"/>
</dbReference>
<evidence type="ECO:0000256" key="1">
    <source>
        <dbReference type="ARBA" id="ARBA00004123"/>
    </source>
</evidence>
<organism evidence="7 8">
    <name type="scientific">Zygosaccharomyces mellis</name>
    <dbReference type="NCBI Taxonomy" id="42258"/>
    <lineage>
        <taxon>Eukaryota</taxon>
        <taxon>Fungi</taxon>
        <taxon>Dikarya</taxon>
        <taxon>Ascomycota</taxon>
        <taxon>Saccharomycotina</taxon>
        <taxon>Saccharomycetes</taxon>
        <taxon>Saccharomycetales</taxon>
        <taxon>Saccharomycetaceae</taxon>
        <taxon>Zygosaccharomyces</taxon>
    </lineage>
</organism>
<evidence type="ECO:0000313" key="7">
    <source>
        <dbReference type="EMBL" id="GCE97888.1"/>
    </source>
</evidence>
<comment type="subcellular location">
    <subcellularLocation>
        <location evidence="1">Nucleus</location>
    </subcellularLocation>
</comment>
<evidence type="ECO:0000313" key="8">
    <source>
        <dbReference type="Proteomes" id="UP000301737"/>
    </source>
</evidence>
<dbReference type="EMBL" id="BIMX01000003">
    <property type="protein sequence ID" value="GCE97888.1"/>
    <property type="molecule type" value="Genomic_DNA"/>
</dbReference>
<dbReference type="GO" id="GO:0046982">
    <property type="term" value="F:protein heterodimerization activity"/>
    <property type="evidence" value="ECO:0007669"/>
    <property type="project" value="InterPro"/>
</dbReference>
<dbReference type="AlphaFoldDB" id="A0A4C2E780"/>
<evidence type="ECO:0000256" key="2">
    <source>
        <dbReference type="ARBA" id="ARBA00009788"/>
    </source>
</evidence>
<comment type="caution">
    <text evidence="7">The sequence shown here is derived from an EMBL/GenBank/DDBJ whole genome shotgun (WGS) entry which is preliminary data.</text>
</comment>
<dbReference type="CDD" id="cd08048">
    <property type="entry name" value="HFD_TAF11"/>
    <property type="match status" value="1"/>
</dbReference>
<evidence type="ECO:0000256" key="5">
    <source>
        <dbReference type="ARBA" id="ARBA00023242"/>
    </source>
</evidence>
<keyword evidence="4" id="KW-0804">Transcription</keyword>
<dbReference type="GO" id="GO:0005669">
    <property type="term" value="C:transcription factor TFIID complex"/>
    <property type="evidence" value="ECO:0007669"/>
    <property type="project" value="InterPro"/>
</dbReference>
<dbReference type="Gene3D" id="1.10.20.10">
    <property type="entry name" value="Histone, subunit A"/>
    <property type="match status" value="1"/>
</dbReference>
<reference evidence="7 8" key="1">
    <citation type="submission" date="2019-01" db="EMBL/GenBank/DDBJ databases">
        <title>Draft Genome Sequencing of Zygosaccharomyces mellis Ca-7.</title>
        <authorList>
            <person name="Shiwa Y."/>
            <person name="Kanesaki Y."/>
            <person name="Ishige T."/>
            <person name="Mura K."/>
            <person name="Hori T."/>
            <person name="Tamura T."/>
        </authorList>
    </citation>
    <scope>NUCLEOTIDE SEQUENCE [LARGE SCALE GENOMIC DNA]</scope>
    <source>
        <strain evidence="7 8">Ca-7</strain>
    </source>
</reference>
<dbReference type="PANTHER" id="PTHR13218:SF8">
    <property type="entry name" value="TRANSCRIPTION INITIATION FACTOR TFIID SUBUNIT 11"/>
    <property type="match status" value="1"/>
</dbReference>